<accession>S7RHS8</accession>
<gene>
    <name evidence="3" type="ORF">GLOTRDRAFT_131175</name>
</gene>
<dbReference type="OrthoDB" id="3257342at2759"/>
<dbReference type="AlphaFoldDB" id="S7RHS8"/>
<evidence type="ECO:0000256" key="1">
    <source>
        <dbReference type="SAM" id="MobiDB-lite"/>
    </source>
</evidence>
<dbReference type="GeneID" id="19302255"/>
<dbReference type="InterPro" id="IPR045341">
    <property type="entry name" value="DUF6532"/>
</dbReference>
<dbReference type="RefSeq" id="XP_007868120.1">
    <property type="nucleotide sequence ID" value="XM_007869929.1"/>
</dbReference>
<dbReference type="HOGENOM" id="CLU_548673_0_0_1"/>
<dbReference type="EMBL" id="KB469305">
    <property type="protein sequence ID" value="EPQ53845.1"/>
    <property type="molecule type" value="Genomic_DNA"/>
</dbReference>
<feature type="region of interest" description="Disordered" evidence="1">
    <location>
        <begin position="1"/>
        <end position="106"/>
    </location>
</feature>
<keyword evidence="4" id="KW-1185">Reference proteome</keyword>
<feature type="compositionally biased region" description="Basic and acidic residues" evidence="1">
    <location>
        <begin position="52"/>
        <end position="90"/>
    </location>
</feature>
<evidence type="ECO:0000259" key="2">
    <source>
        <dbReference type="Pfam" id="PF20149"/>
    </source>
</evidence>
<feature type="region of interest" description="Disordered" evidence="1">
    <location>
        <begin position="148"/>
        <end position="286"/>
    </location>
</feature>
<dbReference type="KEGG" id="gtr:GLOTRDRAFT_131175"/>
<feature type="compositionally biased region" description="Polar residues" evidence="1">
    <location>
        <begin position="207"/>
        <end position="218"/>
    </location>
</feature>
<protein>
    <recommendedName>
        <fullName evidence="2">DUF6532 domain-containing protein</fullName>
    </recommendedName>
</protein>
<reference evidence="3 4" key="1">
    <citation type="journal article" date="2012" name="Science">
        <title>The Paleozoic origin of enzymatic lignin decomposition reconstructed from 31 fungal genomes.</title>
        <authorList>
            <person name="Floudas D."/>
            <person name="Binder M."/>
            <person name="Riley R."/>
            <person name="Barry K."/>
            <person name="Blanchette R.A."/>
            <person name="Henrissat B."/>
            <person name="Martinez A.T."/>
            <person name="Otillar R."/>
            <person name="Spatafora J.W."/>
            <person name="Yadav J.S."/>
            <person name="Aerts A."/>
            <person name="Benoit I."/>
            <person name="Boyd A."/>
            <person name="Carlson A."/>
            <person name="Copeland A."/>
            <person name="Coutinho P.M."/>
            <person name="de Vries R.P."/>
            <person name="Ferreira P."/>
            <person name="Findley K."/>
            <person name="Foster B."/>
            <person name="Gaskell J."/>
            <person name="Glotzer D."/>
            <person name="Gorecki P."/>
            <person name="Heitman J."/>
            <person name="Hesse C."/>
            <person name="Hori C."/>
            <person name="Igarashi K."/>
            <person name="Jurgens J.A."/>
            <person name="Kallen N."/>
            <person name="Kersten P."/>
            <person name="Kohler A."/>
            <person name="Kuees U."/>
            <person name="Kumar T.K.A."/>
            <person name="Kuo A."/>
            <person name="LaButti K."/>
            <person name="Larrondo L.F."/>
            <person name="Lindquist E."/>
            <person name="Ling A."/>
            <person name="Lombard V."/>
            <person name="Lucas S."/>
            <person name="Lundell T."/>
            <person name="Martin R."/>
            <person name="McLaughlin D.J."/>
            <person name="Morgenstern I."/>
            <person name="Morin E."/>
            <person name="Murat C."/>
            <person name="Nagy L.G."/>
            <person name="Nolan M."/>
            <person name="Ohm R.A."/>
            <person name="Patyshakuliyeva A."/>
            <person name="Rokas A."/>
            <person name="Ruiz-Duenas F.J."/>
            <person name="Sabat G."/>
            <person name="Salamov A."/>
            <person name="Samejima M."/>
            <person name="Schmutz J."/>
            <person name="Slot J.C."/>
            <person name="St John F."/>
            <person name="Stenlid J."/>
            <person name="Sun H."/>
            <person name="Sun S."/>
            <person name="Syed K."/>
            <person name="Tsang A."/>
            <person name="Wiebenga A."/>
            <person name="Young D."/>
            <person name="Pisabarro A."/>
            <person name="Eastwood D.C."/>
            <person name="Martin F."/>
            <person name="Cullen D."/>
            <person name="Grigoriev I.V."/>
            <person name="Hibbett D.S."/>
        </authorList>
    </citation>
    <scope>NUCLEOTIDE SEQUENCE [LARGE SCALE GENOMIC DNA]</scope>
    <source>
        <strain evidence="3 4">ATCC 11539</strain>
    </source>
</reference>
<feature type="compositionally biased region" description="Polar residues" evidence="1">
    <location>
        <begin position="1"/>
        <end position="32"/>
    </location>
</feature>
<sequence length="549" mass="61460">MKARSTQRLPPRTESPSPQPLGSRTASKSSVLRSDHLQALGSRLSGPGLQAARRDVAKVKGRLRDLEETGKRRLARAELAEAKEKEEEWQRQQAQRQKQHDEREATVVGVETLTEAQITFIEQKTGKSLDELVEDEIHEILLDPDIEEDEGEYVESATPIVKKKRTRAAYDTADEESDHDCASVMQSRPDSNKVVGWDSSKRRKGNNAPTFSASSPQPIASKLPPRRQGPAKTSANPRYRSTLPSSEPPLPTSPDRPTDDSREPPSTPVAQRGTSSKVTFSQQTSNSQLLLPRAAKIFRVTLAVEDAFPPQEAVDSRVKGCFKQAAEELDQPALDHRFKDNLAYKKQAIDCIKRARSQTRGEVKTKAQGIVVSQYNIPIHQGEEQVKKKVEKLLDKSAFTFADPEKRSGFYSHPIFVEIIAKQWFDPTKKTSDGIKYVDAFNPIPLPVLALVATAIECALKDWESGHRISKKKNNEFSADDYAESYARRLQMLTNKESKEPAFFESLTRDLFQKAWKLGGNSPLKPKEAEDDYDDVDFAAEAAQLRQGQ</sequence>
<name>S7RHS8_GLOTA</name>
<proteinExistence type="predicted"/>
<dbReference type="eggNOG" id="ENOG502RCMU">
    <property type="taxonomic scope" value="Eukaryota"/>
</dbReference>
<dbReference type="OMA" id="DICHGHL"/>
<evidence type="ECO:0000313" key="4">
    <source>
        <dbReference type="Proteomes" id="UP000030669"/>
    </source>
</evidence>
<dbReference type="Proteomes" id="UP000030669">
    <property type="component" value="Unassembled WGS sequence"/>
</dbReference>
<feature type="domain" description="DUF6532" evidence="2">
    <location>
        <begin position="293"/>
        <end position="494"/>
    </location>
</feature>
<dbReference type="Pfam" id="PF20149">
    <property type="entry name" value="DUF6532"/>
    <property type="match status" value="1"/>
</dbReference>
<evidence type="ECO:0000313" key="3">
    <source>
        <dbReference type="EMBL" id="EPQ53845.1"/>
    </source>
</evidence>
<feature type="compositionally biased region" description="Polar residues" evidence="1">
    <location>
        <begin position="268"/>
        <end position="286"/>
    </location>
</feature>
<dbReference type="STRING" id="670483.S7RHS8"/>
<organism evidence="3 4">
    <name type="scientific">Gloeophyllum trabeum (strain ATCC 11539 / FP-39264 / Madison 617)</name>
    <name type="common">Brown rot fungus</name>
    <dbReference type="NCBI Taxonomy" id="670483"/>
    <lineage>
        <taxon>Eukaryota</taxon>
        <taxon>Fungi</taxon>
        <taxon>Dikarya</taxon>
        <taxon>Basidiomycota</taxon>
        <taxon>Agaricomycotina</taxon>
        <taxon>Agaricomycetes</taxon>
        <taxon>Gloeophyllales</taxon>
        <taxon>Gloeophyllaceae</taxon>
        <taxon>Gloeophyllum</taxon>
    </lineage>
</organism>